<dbReference type="EMBL" id="BMEO01000001">
    <property type="protein sequence ID" value="GGF84348.1"/>
    <property type="molecule type" value="Genomic_DNA"/>
</dbReference>
<reference evidence="1" key="1">
    <citation type="journal article" date="2014" name="Int. J. Syst. Evol. Microbiol.">
        <title>Complete genome sequence of Corynebacterium casei LMG S-19264T (=DSM 44701T), isolated from a smear-ripened cheese.</title>
        <authorList>
            <consortium name="US DOE Joint Genome Institute (JGI-PGF)"/>
            <person name="Walter F."/>
            <person name="Albersmeier A."/>
            <person name="Kalinowski J."/>
            <person name="Ruckert C."/>
        </authorList>
    </citation>
    <scope>NUCLEOTIDE SEQUENCE</scope>
    <source>
        <strain evidence="1">CGMCC 1.12181</strain>
    </source>
</reference>
<dbReference type="InterPro" id="IPR029058">
    <property type="entry name" value="AB_hydrolase_fold"/>
</dbReference>
<keyword evidence="2" id="KW-1185">Reference proteome</keyword>
<organism evidence="1 2">
    <name type="scientific">Marinicella pacifica</name>
    <dbReference type="NCBI Taxonomy" id="1171543"/>
    <lineage>
        <taxon>Bacteria</taxon>
        <taxon>Pseudomonadati</taxon>
        <taxon>Pseudomonadota</taxon>
        <taxon>Gammaproteobacteria</taxon>
        <taxon>Lysobacterales</taxon>
        <taxon>Marinicellaceae</taxon>
        <taxon>Marinicella</taxon>
    </lineage>
</organism>
<evidence type="ECO:0008006" key="3">
    <source>
        <dbReference type="Google" id="ProtNLM"/>
    </source>
</evidence>
<sequence>MSVKAVSGSVSPKNTPLWAFHGDKDGTVGASGTINPINNILACPAPLEDISMVIYPGVGHNSWRRTYDLSAGHDIYHWLLNFRNEDAITIP</sequence>
<comment type="caution">
    <text evidence="1">The sequence shown here is derived from an EMBL/GenBank/DDBJ whole genome shotgun (WGS) entry which is preliminary data.</text>
</comment>
<dbReference type="Proteomes" id="UP000605253">
    <property type="component" value="Unassembled WGS sequence"/>
</dbReference>
<reference evidence="1" key="2">
    <citation type="submission" date="2020-09" db="EMBL/GenBank/DDBJ databases">
        <authorList>
            <person name="Sun Q."/>
            <person name="Zhou Y."/>
        </authorList>
    </citation>
    <scope>NUCLEOTIDE SEQUENCE</scope>
    <source>
        <strain evidence="1">CGMCC 1.12181</strain>
    </source>
</reference>
<evidence type="ECO:0000313" key="2">
    <source>
        <dbReference type="Proteomes" id="UP000605253"/>
    </source>
</evidence>
<dbReference type="SUPFAM" id="SSF53474">
    <property type="entry name" value="alpha/beta-Hydrolases"/>
    <property type="match status" value="1"/>
</dbReference>
<dbReference type="AlphaFoldDB" id="A0A917CD36"/>
<name>A0A917CD36_9GAMM</name>
<dbReference type="Gene3D" id="3.40.50.1820">
    <property type="entry name" value="alpha/beta hydrolase"/>
    <property type="match status" value="1"/>
</dbReference>
<proteinExistence type="predicted"/>
<gene>
    <name evidence="1" type="ORF">GCM10011365_01620</name>
</gene>
<protein>
    <recommendedName>
        <fullName evidence="3">Prolyl oligopeptidase family protein</fullName>
    </recommendedName>
</protein>
<evidence type="ECO:0000313" key="1">
    <source>
        <dbReference type="EMBL" id="GGF84348.1"/>
    </source>
</evidence>
<accession>A0A917CD36</accession>